<keyword evidence="2" id="KW-1185">Reference proteome</keyword>
<proteinExistence type="predicted"/>
<protein>
    <submittedName>
        <fullName evidence="1">Transcriptional regulator</fullName>
    </submittedName>
</protein>
<evidence type="ECO:0000313" key="1">
    <source>
        <dbReference type="EMBL" id="AOZ09295.1"/>
    </source>
</evidence>
<sequence length="287" mass="32158">MEARDKTVFTAEQLDAYFASYVGMEGGDPAAPVWFCDATPHTWAEALAAPLVPRAEPTAWDSDFRARHHDVMQRWQSHQKIARIMASARAEVFRRPQSECDWQHYFDTHLFAPGGAEFKMSLFPLPANHIGSVPWSQAFRGQPALVPKRRYLDLCRNGGRFRFVADTRRRWKPKLVVCFGERHREDFVQAFGLGHVHASEHVLQPADQAKTLYMVEHDNTTWIMCAALAGAAGMTSDVLLDALGAFIAPWLEQADFARCGGHCGRAAAVSPQRRLPESSWLGALRAA</sequence>
<evidence type="ECO:0000313" key="2">
    <source>
        <dbReference type="Proteomes" id="UP000177515"/>
    </source>
</evidence>
<reference evidence="1 2" key="1">
    <citation type="submission" date="2016-10" db="EMBL/GenBank/DDBJ databases">
        <title>Complete genome sequences of three Cupriavidus strains isolated from various Malaysian environments.</title>
        <authorList>
            <person name="Abdullah A.A.-A."/>
            <person name="Shafie N.A.H."/>
            <person name="Lau N.S."/>
        </authorList>
    </citation>
    <scope>NUCLEOTIDE SEQUENCE [LARGE SCALE GENOMIC DNA]</scope>
    <source>
        <strain evidence="1 2">USMAA1020</strain>
    </source>
</reference>
<dbReference type="RefSeq" id="WP_071020600.1">
    <property type="nucleotide sequence ID" value="NZ_CP017755.1"/>
</dbReference>
<accession>A0A1D9IBD3</accession>
<dbReference type="Proteomes" id="UP000177515">
    <property type="component" value="Chromosome 2"/>
</dbReference>
<dbReference type="EMBL" id="CP017755">
    <property type="protein sequence ID" value="AOZ09295.1"/>
    <property type="molecule type" value="Genomic_DNA"/>
</dbReference>
<name>A0A1D9IBD3_9BURK</name>
<gene>
    <name evidence="1" type="ORF">BKK80_26215</name>
</gene>
<organism evidence="1 2">
    <name type="scientific">Cupriavidus malaysiensis</name>
    <dbReference type="NCBI Taxonomy" id="367825"/>
    <lineage>
        <taxon>Bacteria</taxon>
        <taxon>Pseudomonadati</taxon>
        <taxon>Pseudomonadota</taxon>
        <taxon>Betaproteobacteria</taxon>
        <taxon>Burkholderiales</taxon>
        <taxon>Burkholderiaceae</taxon>
        <taxon>Cupriavidus</taxon>
    </lineage>
</organism>